<feature type="transmembrane region" description="Helical" evidence="9">
    <location>
        <begin position="545"/>
        <end position="567"/>
    </location>
</feature>
<keyword evidence="6" id="KW-0653">Protein transport</keyword>
<dbReference type="Proteomes" id="UP000289738">
    <property type="component" value="Chromosome B07"/>
</dbReference>
<evidence type="ECO:0000256" key="6">
    <source>
        <dbReference type="ARBA" id="ARBA00022927"/>
    </source>
</evidence>
<feature type="transmembrane region" description="Helical" evidence="9">
    <location>
        <begin position="488"/>
        <end position="504"/>
    </location>
</feature>
<evidence type="ECO:0008006" key="12">
    <source>
        <dbReference type="Google" id="ProtNLM"/>
    </source>
</evidence>
<feature type="transmembrane region" description="Helical" evidence="9">
    <location>
        <begin position="1493"/>
        <end position="1515"/>
    </location>
</feature>
<feature type="transmembrane region" description="Helical" evidence="9">
    <location>
        <begin position="460"/>
        <end position="481"/>
    </location>
</feature>
<keyword evidence="11" id="KW-1185">Reference proteome</keyword>
<protein>
    <recommendedName>
        <fullName evidence="12">Oligopeptide transporter</fullName>
    </recommendedName>
</protein>
<dbReference type="NCBIfam" id="TIGR00727">
    <property type="entry name" value="ISP4_OPT"/>
    <property type="match status" value="2"/>
</dbReference>
<evidence type="ECO:0000313" key="10">
    <source>
        <dbReference type="EMBL" id="RYR00714.1"/>
    </source>
</evidence>
<evidence type="ECO:0000256" key="5">
    <source>
        <dbReference type="ARBA" id="ARBA00022856"/>
    </source>
</evidence>
<dbReference type="Pfam" id="PF03169">
    <property type="entry name" value="OPT"/>
    <property type="match status" value="4"/>
</dbReference>
<feature type="transmembrane region" description="Helical" evidence="9">
    <location>
        <begin position="367"/>
        <end position="394"/>
    </location>
</feature>
<comment type="subcellular location">
    <subcellularLocation>
        <location evidence="1">Membrane</location>
        <topology evidence="1">Multi-pass membrane protein</topology>
    </subcellularLocation>
</comment>
<feature type="transmembrane region" description="Helical" evidence="9">
    <location>
        <begin position="244"/>
        <end position="263"/>
    </location>
</feature>
<feature type="transmembrane region" description="Helical" evidence="9">
    <location>
        <begin position="1779"/>
        <end position="1805"/>
    </location>
</feature>
<dbReference type="EMBL" id="SDMP01000017">
    <property type="protein sequence ID" value="RYR00714.1"/>
    <property type="molecule type" value="Genomic_DNA"/>
</dbReference>
<feature type="transmembrane region" description="Helical" evidence="9">
    <location>
        <begin position="1872"/>
        <end position="1892"/>
    </location>
</feature>
<name>A0A444YFM0_ARAHY</name>
<comment type="similarity">
    <text evidence="2">Belongs to the oligopeptide OPT transporter (TC 2.A.67.1) family.</text>
</comment>
<feature type="transmembrane region" description="Helical" evidence="9">
    <location>
        <begin position="666"/>
        <end position="683"/>
    </location>
</feature>
<feature type="transmembrane region" description="Helical" evidence="9">
    <location>
        <begin position="81"/>
        <end position="103"/>
    </location>
</feature>
<gene>
    <name evidence="10" type="ORF">Ahy_B07g088842</name>
</gene>
<feature type="transmembrane region" description="Helical" evidence="9">
    <location>
        <begin position="1466"/>
        <end position="1486"/>
    </location>
</feature>
<feature type="transmembrane region" description="Helical" evidence="9">
    <location>
        <begin position="2077"/>
        <end position="2094"/>
    </location>
</feature>
<feature type="transmembrane region" description="Helical" evidence="9">
    <location>
        <begin position="1636"/>
        <end position="1668"/>
    </location>
</feature>
<sequence>MAEVVHNGLQVEKHQSKVSSVDGDIINEVNDTPIEQVKLTVPITDDPNQPSLTFRTWVLGTMSCVVLSFVNQFFSYRTNPLFVSSMSAQIVAFPLGKFMAATLPKKPIQIPMTKLHFTLNPGPFTLKEHTLITIFASAGSSGVYAIGIITIVKAFYHRGIHPLAALMLALSTQMLGYGWAGIFRRFLVDSPYMWWPSNLVQVSLFRAFHEKEKRPKEGLTRLQFFLMVFGTSFAYYLIPGYLFQAISSVSILCLIFKDSILAHQIGSGMKGLGIGSFGIDWNTVAGFLGSPLAVPAFAITNMLVGFVFFIYVVLPLAYWNNVFDAKRFPLISSHTFDFSGQRYNVTRILNVKTFDIDLESYQNYSKLYVSAVFALLYGLSFASLTATISHVILFNGKTIYQMWRKTTKTLKGEEVEDVHTRIMKKNYKQVPQWWFVSILVLMAVMALITCEGFGKQLQLPWWGVLMSLGIALVFTLPIGVIQATTNTQIGLNVITELIIGYIYPGKPLANVTFKTYGYISMSQALAFLGDFKLGHYMKIPPKSMFIVQLASTIVASIVCFSTGWWLLTTVDHICDESLLPAGSPWTCPGDDVFYNASIIWGVVGPGRMFTREGIYPELNWFFLVGLLAPVPVWLLSRKFPEHKWIELINMPLIIQGASGIPPARTVNYIMWIIVGIFFNVYVYNKFKAWWARHTYILSAALDAGVAFMGVMLYFTLQNYGVYGPKWWGFEADDQCYLAKCPTASGVVAKGYIILTFTKFSEGHTSGRSIKEIYPTSTTMDEVVVHNEPQEKHHSKVSVDGDMIDEVDDNPIEQVRLTVPITDDPNQPALTFRTWVLGILSCVVLSFVNQFFSYRDNPLSVGSMSAQIVAFPLGKFMAATLPTKLIHIPMTNWHFTLNPGPFTLKEHALITIFASSGASGVYAIGIINIVKAFYHRSIHPLAAFMLAISTQMLGYGWAGVFRRYLVESPYMWWPSNLVQVSLFRAFHEKEKRPKGGLTRLQFFLMIFAASFAYYAIPGYLFQAISTISIVCLIFKNSILAHQIGSGVSGLGIGSFALDWNTVAGFLGSPLANPAFAIINMLVGFVLLIYIVLPLSYWNNVFDAKRFPLISSHTFDFSGQKYNVTRILNVKTFDIDMESYQNYSFGKQLQLPWWGVLMSLGIALVFTLPIGVIQATTNNQLGPNVITELIIGYLYPGKPLANVTFKTYGYISMTQALSFLGDFKLGHYMKIPPKSMFIVQLASTIVASVVSFGTAWWLLTSIDHICDVSRLPAGSPWTCPNDDVFYNASIIWGVVGPARMFTKKGIYATMNWFFLIGFLAPVPVWLLSRKFPQHKWIKLIHVPLIISGANNIPPAGSVNVIMWGIVGLFFNGYVYTKFKKWWARHTYILSAALDAGVAFMGVVLYFTLQSYGVYGPQWWGLDSDHDICPLASCPTAPGENEEVDDSPIEQVRLTVPISDDPNEAALTFRTWLLGIISCVVLSFLNQFFGYRTNPLTLTSVSVQIVTLPVGKFLAATLPTKQISVPLTKWSFTLNPGPFTMKEHVLITLFASAGSSGVYAINIITIVKAFYHRGIHPLAAFMLSMSTQMLGYGWAGIFRSILVDSPYMWWPTNLVQVSLFRTLHEKEKRPKGGLTRMQFFLIVFGASFAYYVIPGYLFQSLQAISIVCLIWKKSITAQQIGSGYYGLGIGSFALDWNTVAGFFGSPLAYPSFAIINILVGFVIFVYILVPLFYWNNIKDAKKFPLISSHTFDSSGKKYNVTRILNAKSFDIDMEGYNSYSKIYLSAIFALDYGLSFATLTATISHVLLFHGKTIYRMTRSTTEALKGKLGDVHTRIMKKNYEQVPEWWFISILILMTVVALISCEGFGKQLQLPWWGVLMSLGIGLSFTLPIGIIQATTNQQVGLNVITELIIGYLYPGKPLANVTFKTYGYISMSQALGFLNDFKLGHYMKIPPKSMFIVQLVGTLVASVVYFGTAWWLLTSIDNICDTSKLPESSPWTCPGDDVFYNASIIWGIVGPGRMFTKKGIYPELNWFFLIGLLAPVPGWFLSRKFPQHKWIGLIHIPLIMQGASSIPPARSVNYITWGIVGIFFNIYVYKKFKVWWARHTYILSAALDAGVAFMAVALYFALQNYDIFGPDWWGADGTDHCQLAKCPTAPGVVAAGCPVL</sequence>
<feature type="transmembrane region" description="Helical" evidence="9">
    <location>
        <begin position="1073"/>
        <end position="1096"/>
    </location>
</feature>
<feature type="transmembrane region" description="Helical" evidence="9">
    <location>
        <begin position="433"/>
        <end position="454"/>
    </location>
</feature>
<evidence type="ECO:0000256" key="4">
    <source>
        <dbReference type="ARBA" id="ARBA00022692"/>
    </source>
</evidence>
<evidence type="ECO:0000256" key="7">
    <source>
        <dbReference type="ARBA" id="ARBA00022989"/>
    </source>
</evidence>
<keyword evidence="8 9" id="KW-0472">Membrane</keyword>
<feature type="transmembrane region" description="Helical" evidence="9">
    <location>
        <begin position="1542"/>
        <end position="1568"/>
    </location>
</feature>
<feature type="transmembrane region" description="Helical" evidence="9">
    <location>
        <begin position="831"/>
        <end position="851"/>
    </location>
</feature>
<feature type="transmembrane region" description="Helical" evidence="9">
    <location>
        <begin position="997"/>
        <end position="1015"/>
    </location>
</feature>
<feature type="transmembrane region" description="Helical" evidence="9">
    <location>
        <begin position="1680"/>
        <end position="1700"/>
    </location>
</feature>
<dbReference type="InterPro" id="IPR004813">
    <property type="entry name" value="OPT"/>
</dbReference>
<keyword evidence="5" id="KW-0571">Peptide transport</keyword>
<feature type="transmembrane region" description="Helical" evidence="9">
    <location>
        <begin position="695"/>
        <end position="716"/>
    </location>
</feature>
<keyword evidence="3" id="KW-0813">Transport</keyword>
<feature type="transmembrane region" description="Helical" evidence="9">
    <location>
        <begin position="2106"/>
        <end position="2127"/>
    </location>
</feature>
<feature type="transmembrane region" description="Helical" evidence="9">
    <location>
        <begin position="940"/>
        <end position="957"/>
    </location>
</feature>
<feature type="transmembrane region" description="Helical" evidence="9">
    <location>
        <begin position="1304"/>
        <end position="1325"/>
    </location>
</feature>
<keyword evidence="7 9" id="KW-1133">Transmembrane helix</keyword>
<accession>A0A444YFM0</accession>
<feature type="transmembrane region" description="Helical" evidence="9">
    <location>
        <begin position="284"/>
        <end position="314"/>
    </location>
</feature>
<evidence type="ECO:0000313" key="11">
    <source>
        <dbReference type="Proteomes" id="UP000289738"/>
    </source>
</evidence>
<feature type="transmembrane region" description="Helical" evidence="9">
    <location>
        <begin position="1956"/>
        <end position="1978"/>
    </location>
</feature>
<feature type="transmembrane region" description="Helical" evidence="9">
    <location>
        <begin position="1706"/>
        <end position="1731"/>
    </location>
</feature>
<dbReference type="GO" id="GO:0035673">
    <property type="term" value="F:oligopeptide transmembrane transporter activity"/>
    <property type="evidence" value="ECO:0007669"/>
    <property type="project" value="InterPro"/>
</dbReference>
<feature type="transmembrane region" description="Helical" evidence="9">
    <location>
        <begin position="163"/>
        <end position="180"/>
    </location>
</feature>
<evidence type="ECO:0000256" key="1">
    <source>
        <dbReference type="ARBA" id="ARBA00004141"/>
    </source>
</evidence>
<feature type="transmembrane region" description="Helical" evidence="9">
    <location>
        <begin position="54"/>
        <end position="74"/>
    </location>
</feature>
<feature type="transmembrane region" description="Helical" evidence="9">
    <location>
        <begin position="1356"/>
        <end position="1373"/>
    </location>
</feature>
<feature type="transmembrane region" description="Helical" evidence="9">
    <location>
        <begin position="1575"/>
        <end position="1599"/>
    </location>
</feature>
<feature type="transmembrane region" description="Helical" evidence="9">
    <location>
        <begin position="1844"/>
        <end position="1865"/>
    </location>
</feature>
<feature type="transmembrane region" description="Helical" evidence="9">
    <location>
        <begin position="907"/>
        <end position="928"/>
    </location>
</feature>
<proteinExistence type="inferred from homology"/>
<evidence type="ECO:0000256" key="9">
    <source>
        <dbReference type="SAM" id="Phobius"/>
    </source>
</evidence>
<dbReference type="GO" id="GO:0016020">
    <property type="term" value="C:membrane"/>
    <property type="evidence" value="ECO:0007669"/>
    <property type="project" value="UniProtKB-SubCell"/>
</dbReference>
<dbReference type="PANTHER" id="PTHR22601">
    <property type="entry name" value="ISP4 LIKE PROTEIN"/>
    <property type="match status" value="1"/>
</dbReference>
<dbReference type="GO" id="GO:0015031">
    <property type="term" value="P:protein transport"/>
    <property type="evidence" value="ECO:0007669"/>
    <property type="project" value="UniProtKB-KW"/>
</dbReference>
<feature type="transmembrane region" description="Helical" evidence="9">
    <location>
        <begin position="863"/>
        <end position="887"/>
    </location>
</feature>
<keyword evidence="4 9" id="KW-0812">Transmembrane</keyword>
<evidence type="ECO:0000256" key="8">
    <source>
        <dbReference type="ARBA" id="ARBA00023136"/>
    </source>
</evidence>
<feature type="transmembrane region" description="Helical" evidence="9">
    <location>
        <begin position="1149"/>
        <end position="1171"/>
    </location>
</feature>
<organism evidence="10 11">
    <name type="scientific">Arachis hypogaea</name>
    <name type="common">Peanut</name>
    <dbReference type="NCBI Taxonomy" id="3818"/>
    <lineage>
        <taxon>Eukaryota</taxon>
        <taxon>Viridiplantae</taxon>
        <taxon>Streptophyta</taxon>
        <taxon>Embryophyta</taxon>
        <taxon>Tracheophyta</taxon>
        <taxon>Spermatophyta</taxon>
        <taxon>Magnoliopsida</taxon>
        <taxon>eudicotyledons</taxon>
        <taxon>Gunneridae</taxon>
        <taxon>Pentapetalae</taxon>
        <taxon>rosids</taxon>
        <taxon>fabids</taxon>
        <taxon>Fabales</taxon>
        <taxon>Fabaceae</taxon>
        <taxon>Papilionoideae</taxon>
        <taxon>50 kb inversion clade</taxon>
        <taxon>dalbergioids sensu lato</taxon>
        <taxon>Dalbergieae</taxon>
        <taxon>Pterocarpus clade</taxon>
        <taxon>Arachis</taxon>
    </lineage>
</organism>
<feature type="transmembrane region" description="Helical" evidence="9">
    <location>
        <begin position="1046"/>
        <end position="1067"/>
    </location>
</feature>
<feature type="transmembrane region" description="Helical" evidence="9">
    <location>
        <begin position="1235"/>
        <end position="1257"/>
    </location>
</feature>
<evidence type="ECO:0000256" key="2">
    <source>
        <dbReference type="ARBA" id="ARBA00005484"/>
    </source>
</evidence>
<feature type="transmembrane region" description="Helical" evidence="9">
    <location>
        <begin position="1385"/>
        <end position="1406"/>
    </location>
</feature>
<dbReference type="NCBIfam" id="TIGR00728">
    <property type="entry name" value="OPT_sfam"/>
    <property type="match status" value="4"/>
</dbReference>
<feature type="transmembrane region" description="Helical" evidence="9">
    <location>
        <begin position="618"/>
        <end position="635"/>
    </location>
</feature>
<comment type="caution">
    <text evidence="10">The sequence shown here is derived from an EMBL/GenBank/DDBJ whole genome shotgun (WGS) entry which is preliminary data.</text>
</comment>
<dbReference type="InterPro" id="IPR004648">
    <property type="entry name" value="Oligpept_transpt"/>
</dbReference>
<feature type="transmembrane region" description="Helical" evidence="9">
    <location>
        <begin position="2029"/>
        <end position="2046"/>
    </location>
</feature>
<feature type="transmembrane region" description="Helical" evidence="9">
    <location>
        <begin position="131"/>
        <end position="156"/>
    </location>
</feature>
<evidence type="ECO:0000256" key="3">
    <source>
        <dbReference type="ARBA" id="ARBA00022448"/>
    </source>
</evidence>
<reference evidence="10 11" key="1">
    <citation type="submission" date="2019-01" db="EMBL/GenBank/DDBJ databases">
        <title>Sequencing of cultivated peanut Arachis hypogaea provides insights into genome evolution and oil improvement.</title>
        <authorList>
            <person name="Chen X."/>
        </authorList>
    </citation>
    <scope>NUCLEOTIDE SEQUENCE [LARGE SCALE GENOMIC DNA]</scope>
    <source>
        <strain evidence="11">cv. Fuhuasheng</strain>
        <tissue evidence="10">Leaves</tissue>
    </source>
</reference>